<evidence type="ECO:0000313" key="3">
    <source>
        <dbReference type="Proteomes" id="UP000249056"/>
    </source>
</evidence>
<proteinExistence type="predicted"/>
<keyword evidence="3" id="KW-1185">Reference proteome</keyword>
<feature type="compositionally biased region" description="Basic and acidic residues" evidence="1">
    <location>
        <begin position="196"/>
        <end position="232"/>
    </location>
</feature>
<feature type="compositionally biased region" description="Polar residues" evidence="1">
    <location>
        <begin position="148"/>
        <end position="177"/>
    </location>
</feature>
<accession>A0A395IIR1</accession>
<feature type="compositionally biased region" description="Polar residues" evidence="1">
    <location>
        <begin position="237"/>
        <end position="248"/>
    </location>
</feature>
<feature type="region of interest" description="Disordered" evidence="1">
    <location>
        <begin position="1"/>
        <end position="20"/>
    </location>
</feature>
<sequence>MGLGGWGLGGGGGGGLERGRNVRNQFREGIRRGVLKKVEEQSSFSLLHSATNIMDMWLRPPYSTHVRGNSKDSDSKTPLLGNVDDQGRDIHDVPLTFPELENQLRNELNWLERQFLAEQAKGASGEIKKLVGAVVKDVKAREGAREFCNSSTNLPNPTTFELTPTTANQTENQSPRSSVRVDLTDTQIQEQIQAQMDREAEREAEREMEREMQAQMDREAEREAEREMEREMQAQMGTRNSRANLKRK</sequence>
<reference evidence="2 3" key="1">
    <citation type="submission" date="2018-06" db="EMBL/GenBank/DDBJ databases">
        <title>Genome Sequence of the Brown Rot Fungal Pathogen Monilinia fructigena.</title>
        <authorList>
            <person name="Landi L."/>
            <person name="De Miccolis Angelini R.M."/>
            <person name="Pollastro S."/>
            <person name="Abate D."/>
            <person name="Faretra F."/>
            <person name="Romanazzi G."/>
        </authorList>
    </citation>
    <scope>NUCLEOTIDE SEQUENCE [LARGE SCALE GENOMIC DNA]</scope>
    <source>
        <strain evidence="2 3">Mfrg269</strain>
    </source>
</reference>
<evidence type="ECO:0000313" key="2">
    <source>
        <dbReference type="EMBL" id="RAL59233.1"/>
    </source>
</evidence>
<dbReference type="Proteomes" id="UP000249056">
    <property type="component" value="Unassembled WGS sequence"/>
</dbReference>
<protein>
    <submittedName>
        <fullName evidence="2">Uncharacterized protein</fullName>
    </submittedName>
</protein>
<feature type="region of interest" description="Disordered" evidence="1">
    <location>
        <begin position="143"/>
        <end position="248"/>
    </location>
</feature>
<comment type="caution">
    <text evidence="2">The sequence shown here is derived from an EMBL/GenBank/DDBJ whole genome shotgun (WGS) entry which is preliminary data.</text>
</comment>
<feature type="region of interest" description="Disordered" evidence="1">
    <location>
        <begin position="65"/>
        <end position="86"/>
    </location>
</feature>
<evidence type="ECO:0000256" key="1">
    <source>
        <dbReference type="SAM" id="MobiDB-lite"/>
    </source>
</evidence>
<gene>
    <name evidence="2" type="ORF">DID88_006948</name>
</gene>
<dbReference type="OrthoDB" id="3532007at2759"/>
<feature type="compositionally biased region" description="Gly residues" evidence="1">
    <location>
        <begin position="1"/>
        <end position="16"/>
    </location>
</feature>
<name>A0A395IIR1_9HELO</name>
<organism evidence="2 3">
    <name type="scientific">Monilinia fructigena</name>
    <dbReference type="NCBI Taxonomy" id="38457"/>
    <lineage>
        <taxon>Eukaryota</taxon>
        <taxon>Fungi</taxon>
        <taxon>Dikarya</taxon>
        <taxon>Ascomycota</taxon>
        <taxon>Pezizomycotina</taxon>
        <taxon>Leotiomycetes</taxon>
        <taxon>Helotiales</taxon>
        <taxon>Sclerotiniaceae</taxon>
        <taxon>Monilinia</taxon>
    </lineage>
</organism>
<dbReference type="AlphaFoldDB" id="A0A395IIR1"/>
<dbReference type="EMBL" id="QKRW01000056">
    <property type="protein sequence ID" value="RAL59233.1"/>
    <property type="molecule type" value="Genomic_DNA"/>
</dbReference>